<feature type="region of interest" description="Disordered" evidence="1">
    <location>
        <begin position="96"/>
        <end position="115"/>
    </location>
</feature>
<name>A0AAQ3WWM1_PASNO</name>
<feature type="compositionally biased region" description="Basic and acidic residues" evidence="1">
    <location>
        <begin position="96"/>
        <end position="109"/>
    </location>
</feature>
<evidence type="ECO:0000313" key="3">
    <source>
        <dbReference type="Proteomes" id="UP001341281"/>
    </source>
</evidence>
<dbReference type="Proteomes" id="UP001341281">
    <property type="component" value="Chromosome 05"/>
</dbReference>
<reference evidence="2 3" key="1">
    <citation type="submission" date="2024-02" db="EMBL/GenBank/DDBJ databases">
        <title>High-quality chromosome-scale genome assembly of Pensacola bahiagrass (Paspalum notatum Flugge var. saurae).</title>
        <authorList>
            <person name="Vega J.M."/>
            <person name="Podio M."/>
            <person name="Orjuela J."/>
            <person name="Siena L.A."/>
            <person name="Pessino S.C."/>
            <person name="Combes M.C."/>
            <person name="Mariac C."/>
            <person name="Albertini E."/>
            <person name="Pupilli F."/>
            <person name="Ortiz J.P.A."/>
            <person name="Leblanc O."/>
        </authorList>
    </citation>
    <scope>NUCLEOTIDE SEQUENCE [LARGE SCALE GENOMIC DNA]</scope>
    <source>
        <strain evidence="2">R1</strain>
        <tissue evidence="2">Leaf</tissue>
    </source>
</reference>
<sequence length="115" mass="12975">MRSSFTKVKPKDKASSNRHSTKVVTRLRLWYGLVNFTASDISAIEPLPGTRVLITQPRKAGSREPDYASTYKLENNLAPARTTGVEYRGALMEKKDTRDSYRTPEDRCGIGRARL</sequence>
<proteinExistence type="predicted"/>
<feature type="region of interest" description="Disordered" evidence="1">
    <location>
        <begin position="1"/>
        <end position="21"/>
    </location>
</feature>
<evidence type="ECO:0000313" key="2">
    <source>
        <dbReference type="EMBL" id="WVZ75981.1"/>
    </source>
</evidence>
<gene>
    <name evidence="2" type="ORF">U9M48_023992</name>
</gene>
<organism evidence="2 3">
    <name type="scientific">Paspalum notatum var. saurae</name>
    <dbReference type="NCBI Taxonomy" id="547442"/>
    <lineage>
        <taxon>Eukaryota</taxon>
        <taxon>Viridiplantae</taxon>
        <taxon>Streptophyta</taxon>
        <taxon>Embryophyta</taxon>
        <taxon>Tracheophyta</taxon>
        <taxon>Spermatophyta</taxon>
        <taxon>Magnoliopsida</taxon>
        <taxon>Liliopsida</taxon>
        <taxon>Poales</taxon>
        <taxon>Poaceae</taxon>
        <taxon>PACMAD clade</taxon>
        <taxon>Panicoideae</taxon>
        <taxon>Andropogonodae</taxon>
        <taxon>Paspaleae</taxon>
        <taxon>Paspalinae</taxon>
        <taxon>Paspalum</taxon>
    </lineage>
</organism>
<keyword evidence="3" id="KW-1185">Reference proteome</keyword>
<protein>
    <submittedName>
        <fullName evidence="2">Uncharacterized protein</fullName>
    </submittedName>
</protein>
<dbReference type="AlphaFoldDB" id="A0AAQ3WWM1"/>
<evidence type="ECO:0000256" key="1">
    <source>
        <dbReference type="SAM" id="MobiDB-lite"/>
    </source>
</evidence>
<dbReference type="EMBL" id="CP144749">
    <property type="protein sequence ID" value="WVZ75981.1"/>
    <property type="molecule type" value="Genomic_DNA"/>
</dbReference>
<accession>A0AAQ3WWM1</accession>